<dbReference type="FunFam" id="3.50.50.60:FF:000546">
    <property type="entry name" value="Geranylgeranyl hydrogenase, putative"/>
    <property type="match status" value="1"/>
</dbReference>
<dbReference type="NCBIfam" id="NF041080">
    <property type="entry name" value="DGGGPL_reductase"/>
    <property type="match status" value="1"/>
</dbReference>
<evidence type="ECO:0000256" key="7">
    <source>
        <dbReference type="ARBA" id="ARBA00023264"/>
    </source>
</evidence>
<evidence type="ECO:0000256" key="1">
    <source>
        <dbReference type="ARBA" id="ARBA00022516"/>
    </source>
</evidence>
<keyword evidence="3" id="KW-0274">FAD</keyword>
<gene>
    <name evidence="9" type="ORF">P186_0404</name>
</gene>
<evidence type="ECO:0000256" key="6">
    <source>
        <dbReference type="ARBA" id="ARBA00023209"/>
    </source>
</evidence>
<keyword evidence="7" id="KW-1208">Phospholipid metabolism</keyword>
<dbReference type="Pfam" id="PF12831">
    <property type="entry name" value="FAD_oxidored"/>
    <property type="match status" value="1"/>
</dbReference>
<dbReference type="GO" id="GO:0016628">
    <property type="term" value="F:oxidoreductase activity, acting on the CH-CH group of donors, NAD or NADP as acceptor"/>
    <property type="evidence" value="ECO:0007669"/>
    <property type="project" value="InterPro"/>
</dbReference>
<keyword evidence="2" id="KW-0285">Flavoprotein</keyword>
<dbReference type="Gene3D" id="3.50.50.60">
    <property type="entry name" value="FAD/NAD(P)-binding domain"/>
    <property type="match status" value="1"/>
</dbReference>
<dbReference type="BioCyc" id="PSP1104324:GJSN-393-MONOMER"/>
<dbReference type="HOGENOM" id="CLU_024648_0_0_2"/>
<dbReference type="InterPro" id="IPR036188">
    <property type="entry name" value="FAD/NAD-bd_sf"/>
</dbReference>
<keyword evidence="10" id="KW-1185">Reference proteome</keyword>
<evidence type="ECO:0000313" key="9">
    <source>
        <dbReference type="EMBL" id="AET31858.1"/>
    </source>
</evidence>
<organism evidence="9 10">
    <name type="scientific">Pyrobaculum ferrireducens</name>
    <dbReference type="NCBI Taxonomy" id="1104324"/>
    <lineage>
        <taxon>Archaea</taxon>
        <taxon>Thermoproteota</taxon>
        <taxon>Thermoprotei</taxon>
        <taxon>Thermoproteales</taxon>
        <taxon>Thermoproteaceae</taxon>
        <taxon>Pyrobaculum</taxon>
    </lineage>
</organism>
<evidence type="ECO:0000313" key="10">
    <source>
        <dbReference type="Proteomes" id="UP000005867"/>
    </source>
</evidence>
<keyword evidence="5" id="KW-0443">Lipid metabolism</keyword>
<evidence type="ECO:0000256" key="4">
    <source>
        <dbReference type="ARBA" id="ARBA00023002"/>
    </source>
</evidence>
<dbReference type="AlphaFoldDB" id="G7VGE7"/>
<feature type="domain" description="Digeranylgeranylglycerophospholipid reductase catalytic" evidence="8">
    <location>
        <begin position="183"/>
        <end position="258"/>
    </location>
</feature>
<dbReference type="PANTHER" id="PTHR42685:SF18">
    <property type="entry name" value="DIGERANYLGERANYLGLYCEROPHOSPHOLIPID REDUCTASE"/>
    <property type="match status" value="1"/>
</dbReference>
<name>G7VGE7_9CREN</name>
<dbReference type="InterPro" id="IPR054715">
    <property type="entry name" value="GGR_cat"/>
</dbReference>
<dbReference type="SUPFAM" id="SSF51905">
    <property type="entry name" value="FAD/NAD(P)-binding domain"/>
    <property type="match status" value="1"/>
</dbReference>
<reference evidence="9 10" key="1">
    <citation type="journal article" date="2012" name="J. Bacteriol.">
        <title>Complete genome sequence of strain 1860, a crenarchaeon of the genus pyrobaculum able to grow with various electron acceptors.</title>
        <authorList>
            <person name="Mardanov A.V."/>
            <person name="Gumerov V.M."/>
            <person name="Slobodkina G.B."/>
            <person name="Beletsky A.V."/>
            <person name="Bonch-Osmolovskaya E.A."/>
            <person name="Ravin N.V."/>
            <person name="Skryabin K.G."/>
        </authorList>
    </citation>
    <scope>NUCLEOTIDE SEQUENCE [LARGE SCALE GENOMIC DNA]</scope>
    <source>
        <strain evidence="9 10">1860</strain>
    </source>
</reference>
<dbReference type="KEGG" id="pyr:P186_0404"/>
<dbReference type="InterPro" id="IPR011777">
    <property type="entry name" value="Geranylgeranyl_Rdtase_fam"/>
</dbReference>
<evidence type="ECO:0000256" key="3">
    <source>
        <dbReference type="ARBA" id="ARBA00022827"/>
    </source>
</evidence>
<evidence type="ECO:0000256" key="2">
    <source>
        <dbReference type="ARBA" id="ARBA00022630"/>
    </source>
</evidence>
<dbReference type="InterPro" id="IPR050407">
    <property type="entry name" value="Geranylgeranyl_reductase"/>
</dbReference>
<proteinExistence type="predicted"/>
<dbReference type="GO" id="GO:0008654">
    <property type="term" value="P:phospholipid biosynthetic process"/>
    <property type="evidence" value="ECO:0007669"/>
    <property type="project" value="UniProtKB-KW"/>
</dbReference>
<dbReference type="STRING" id="1104324.P186_0404"/>
<dbReference type="EMBL" id="CP003098">
    <property type="protein sequence ID" value="AET31858.1"/>
    <property type="molecule type" value="Genomic_DNA"/>
</dbReference>
<evidence type="ECO:0000256" key="5">
    <source>
        <dbReference type="ARBA" id="ARBA00023098"/>
    </source>
</evidence>
<accession>G7VGE7</accession>
<dbReference type="eggNOG" id="arCOG00570">
    <property type="taxonomic scope" value="Archaea"/>
</dbReference>
<dbReference type="PANTHER" id="PTHR42685">
    <property type="entry name" value="GERANYLGERANYL DIPHOSPHATE REDUCTASE"/>
    <property type="match status" value="1"/>
</dbReference>
<keyword evidence="1" id="KW-0444">Lipid biosynthesis</keyword>
<evidence type="ECO:0000259" key="8">
    <source>
        <dbReference type="Pfam" id="PF22578"/>
    </source>
</evidence>
<keyword evidence="6" id="KW-0594">Phospholipid biosynthesis</keyword>
<dbReference type="Pfam" id="PF22578">
    <property type="entry name" value="GGR_cat"/>
    <property type="match status" value="1"/>
</dbReference>
<dbReference type="PRINTS" id="PR00420">
    <property type="entry name" value="RNGMNOXGNASE"/>
</dbReference>
<dbReference type="NCBIfam" id="TIGR02032">
    <property type="entry name" value="GG-red-SF"/>
    <property type="match status" value="1"/>
</dbReference>
<sequence length="456" mass="50675">MISMSERFDVVVAGGGTAGAYASYLLAKAGFKVALLESKSGEQIGVKTCGDGLGLHHVERMAKYLTPNPRVFQNKIEGVELISPDEKTRLIIKGEGYVLDRFAWGKWLVEEAVRAGAALFEGHTATEPIVENGAVVGVKAVERRSGMAKEFRSRVVVDATGSAAVLRSKLAGWLISEPLHPEDVSHAYREIVYVDEALESPQYIKIYLNMTVAPGGYWWIFPRSATMLNVGLGIWGILKQNPRNYYEKYILPRFRVSKKYHIGGGFIPTRRPLKSLVGNGIVALGDAAAAVNPIHGGGIGQALLTAELSSRVIAKAFEKGDFSEKTLWEYNVLYMREWGHRQAQLDVLRLMLQTLDNDDLNFGLSRKILNEDEIYHLAAKGTNLSLMDKFKVMMQFLGRPALLKKLSISIQYAKEIGDLYLAYPESQSDLDKWHAEVVKKYNEFREKIGLGPLPLA</sequence>
<protein>
    <submittedName>
        <fullName evidence="9">Geranylgeranyl reductase</fullName>
    </submittedName>
</protein>
<dbReference type="Proteomes" id="UP000005867">
    <property type="component" value="Chromosome"/>
</dbReference>
<dbReference type="InterPro" id="IPR054906">
    <property type="entry name" value="DGGGPL_red"/>
</dbReference>
<keyword evidence="4" id="KW-0560">Oxidoreductase</keyword>